<dbReference type="Proteomes" id="UP001330827">
    <property type="component" value="Chromosome"/>
</dbReference>
<protein>
    <submittedName>
        <fullName evidence="2">Uncharacterized protein</fullName>
    </submittedName>
</protein>
<dbReference type="RefSeq" id="WP_326595911.1">
    <property type="nucleotide sequence ID" value="NZ_CP109114.1"/>
</dbReference>
<dbReference type="EMBL" id="CP109114">
    <property type="protein sequence ID" value="WSC16662.1"/>
    <property type="molecule type" value="Genomic_DNA"/>
</dbReference>
<feature type="compositionally biased region" description="Basic and acidic residues" evidence="1">
    <location>
        <begin position="58"/>
        <end position="68"/>
    </location>
</feature>
<evidence type="ECO:0000313" key="2">
    <source>
        <dbReference type="EMBL" id="WSC16662.1"/>
    </source>
</evidence>
<gene>
    <name evidence="2" type="ORF">OIE64_30105</name>
</gene>
<evidence type="ECO:0000313" key="3">
    <source>
        <dbReference type="Proteomes" id="UP001330827"/>
    </source>
</evidence>
<reference evidence="2 3" key="1">
    <citation type="submission" date="2022-10" db="EMBL/GenBank/DDBJ databases">
        <title>The complete genomes of actinobacterial strains from the NBC collection.</title>
        <authorList>
            <person name="Joergensen T.S."/>
            <person name="Alvarez Arevalo M."/>
            <person name="Sterndorff E.B."/>
            <person name="Faurdal D."/>
            <person name="Vuksanovic O."/>
            <person name="Mourched A.-S."/>
            <person name="Charusanti P."/>
            <person name="Shaw S."/>
            <person name="Blin K."/>
            <person name="Weber T."/>
        </authorList>
    </citation>
    <scope>NUCLEOTIDE SEQUENCE [LARGE SCALE GENOMIC DNA]</scope>
    <source>
        <strain evidence="2 3">NBC 01769</strain>
    </source>
</reference>
<accession>A0ABZ1GBX8</accession>
<keyword evidence="3" id="KW-1185">Reference proteome</keyword>
<name>A0ABZ1GBX8_9ACTN</name>
<organism evidence="2 3">
    <name type="scientific">Streptomyces brevispora</name>
    <dbReference type="NCBI Taxonomy" id="887462"/>
    <lineage>
        <taxon>Bacteria</taxon>
        <taxon>Bacillati</taxon>
        <taxon>Actinomycetota</taxon>
        <taxon>Actinomycetes</taxon>
        <taxon>Kitasatosporales</taxon>
        <taxon>Streptomycetaceae</taxon>
        <taxon>Streptomyces</taxon>
    </lineage>
</organism>
<evidence type="ECO:0000256" key="1">
    <source>
        <dbReference type="SAM" id="MobiDB-lite"/>
    </source>
</evidence>
<proteinExistence type="predicted"/>
<sequence length="68" mass="7271">MLVLKGVLLHVVPLESHRSGPTGVGFLIESDDSPLLRVKGTMSRDATEADAFGGYPDHFARDRPSGGH</sequence>
<feature type="region of interest" description="Disordered" evidence="1">
    <location>
        <begin position="47"/>
        <end position="68"/>
    </location>
</feature>